<keyword evidence="1" id="KW-0732">Signal</keyword>
<evidence type="ECO:0000313" key="3">
    <source>
        <dbReference type="Proteomes" id="UP001152759"/>
    </source>
</evidence>
<keyword evidence="3" id="KW-1185">Reference proteome</keyword>
<reference evidence="2" key="1">
    <citation type="submission" date="2021-12" db="EMBL/GenBank/DDBJ databases">
        <authorList>
            <person name="King R."/>
        </authorList>
    </citation>
    <scope>NUCLEOTIDE SEQUENCE</scope>
</reference>
<dbReference type="KEGG" id="btab:109029803"/>
<sequence>MILGVILFVASVLAKVAARAVPVAVSQKSAPKIVDRLLNDLKVIEKDRQEALKKAIGNPTFKADSRMVELLSILSLTDSLFVEYRHYYEAMNTLIHSDAKSKAAHEAMETIKRSIKRSVKLNEIIKMKGEKLNPPNINMDGLTEFLQSLFENTLEKTDEIEAELRAEFYSSPFTKNMKKMPQIPEIPEF</sequence>
<organism evidence="2 3">
    <name type="scientific">Bemisia tabaci</name>
    <name type="common">Sweetpotato whitefly</name>
    <name type="synonym">Aleurodes tabaci</name>
    <dbReference type="NCBI Taxonomy" id="7038"/>
    <lineage>
        <taxon>Eukaryota</taxon>
        <taxon>Metazoa</taxon>
        <taxon>Ecdysozoa</taxon>
        <taxon>Arthropoda</taxon>
        <taxon>Hexapoda</taxon>
        <taxon>Insecta</taxon>
        <taxon>Pterygota</taxon>
        <taxon>Neoptera</taxon>
        <taxon>Paraneoptera</taxon>
        <taxon>Hemiptera</taxon>
        <taxon>Sternorrhyncha</taxon>
        <taxon>Aleyrodoidea</taxon>
        <taxon>Aleyrodidae</taxon>
        <taxon>Aleyrodinae</taxon>
        <taxon>Bemisia</taxon>
    </lineage>
</organism>
<evidence type="ECO:0000256" key="1">
    <source>
        <dbReference type="SAM" id="SignalP"/>
    </source>
</evidence>
<dbReference type="AlphaFoldDB" id="A0A9N9ZZ75"/>
<protein>
    <submittedName>
        <fullName evidence="2">Uncharacterized protein</fullName>
    </submittedName>
</protein>
<dbReference type="EMBL" id="OU963871">
    <property type="protein sequence ID" value="CAH0382795.1"/>
    <property type="molecule type" value="Genomic_DNA"/>
</dbReference>
<evidence type="ECO:0000313" key="2">
    <source>
        <dbReference type="EMBL" id="CAH0382795.1"/>
    </source>
</evidence>
<gene>
    <name evidence="2" type="ORF">BEMITA_LOCUS2294</name>
</gene>
<feature type="signal peptide" evidence="1">
    <location>
        <begin position="1"/>
        <end position="18"/>
    </location>
</feature>
<dbReference type="Proteomes" id="UP001152759">
    <property type="component" value="Chromosome 10"/>
</dbReference>
<feature type="chain" id="PRO_5040178196" evidence="1">
    <location>
        <begin position="19"/>
        <end position="189"/>
    </location>
</feature>
<accession>A0A9N9ZZ75</accession>
<name>A0A9N9ZZ75_BEMTA</name>
<proteinExistence type="predicted"/>